<protein>
    <submittedName>
        <fullName evidence="1">DUF2170 family protein</fullName>
    </submittedName>
</protein>
<dbReference type="EMBL" id="CP018889">
    <property type="protein sequence ID" value="AUI69314.1"/>
    <property type="molecule type" value="Genomic_DNA"/>
</dbReference>
<accession>A0A2N9YFP6</accession>
<dbReference type="Pfam" id="PF09938">
    <property type="entry name" value="DUF2170"/>
    <property type="match status" value="1"/>
</dbReference>
<dbReference type="Proteomes" id="UP000234271">
    <property type="component" value="Chromosome"/>
</dbReference>
<dbReference type="AlphaFoldDB" id="A0A2N9YFP6"/>
<evidence type="ECO:0000313" key="1">
    <source>
        <dbReference type="EMBL" id="AUI69314.1"/>
    </source>
</evidence>
<keyword evidence="2" id="KW-1185">Reference proteome</keyword>
<dbReference type="InterPro" id="IPR019231">
    <property type="entry name" value="DUF2170"/>
</dbReference>
<name>A0A2N9YFP6_9GAMM</name>
<gene>
    <name evidence="1" type="ORF">BLE401_11850</name>
</gene>
<dbReference type="STRING" id="288004.AL038_12420"/>
<reference evidence="2" key="1">
    <citation type="submission" date="2016-12" db="EMBL/GenBank/DDBJ databases">
        <title>Complete Genome Sequence of Beggiatoa leptomitiformis D-401.</title>
        <authorList>
            <person name="Fomenkov A."/>
            <person name="Vincze T."/>
            <person name="Grabovich M."/>
            <person name="Anton B.P."/>
            <person name="Dubinina G."/>
            <person name="Orlova M."/>
            <person name="Belousova E."/>
            <person name="Roberts R.J."/>
        </authorList>
    </citation>
    <scope>NUCLEOTIDE SEQUENCE [LARGE SCALE GENOMIC DNA]</scope>
    <source>
        <strain evidence="2">D-401</strain>
    </source>
</reference>
<dbReference type="OrthoDB" id="6196950at2"/>
<organism evidence="1 2">
    <name type="scientific">Beggiatoa leptomitoformis</name>
    <dbReference type="NCBI Taxonomy" id="288004"/>
    <lineage>
        <taxon>Bacteria</taxon>
        <taxon>Pseudomonadati</taxon>
        <taxon>Pseudomonadota</taxon>
        <taxon>Gammaproteobacteria</taxon>
        <taxon>Thiotrichales</taxon>
        <taxon>Thiotrichaceae</taxon>
        <taxon>Beggiatoa</taxon>
    </lineage>
</organism>
<sequence length="141" mass="15508">MTPQEKLNQLAVALNGATGFSGLVFSTELMPGEVDVLIVSLEHREELPVYITVDESQILCITHLWTEAEVEPTKKMDLLDALLTLNIPIPLSSFSKIGQQYVIFGALSVNSSSDQLIEEIDTLSDNTLTAIEELSAYLIKK</sequence>
<dbReference type="KEGG" id="blep:AL038_12420"/>
<dbReference type="RefSeq" id="WP_062153290.1">
    <property type="nucleotide sequence ID" value="NZ_CP012373.2"/>
</dbReference>
<evidence type="ECO:0000313" key="2">
    <source>
        <dbReference type="Proteomes" id="UP000234271"/>
    </source>
</evidence>
<proteinExistence type="predicted"/>